<dbReference type="PROSITE" id="PS51257">
    <property type="entry name" value="PROKAR_LIPOPROTEIN"/>
    <property type="match status" value="1"/>
</dbReference>
<dbReference type="eggNOG" id="COG0715">
    <property type="taxonomic scope" value="Bacteria"/>
</dbReference>
<evidence type="ECO:0000313" key="2">
    <source>
        <dbReference type="EMBL" id="ABG53283.1"/>
    </source>
</evidence>
<keyword evidence="1" id="KW-0732">Signal</keyword>
<dbReference type="OrthoDB" id="581140at2"/>
<accession>Q10WU1</accession>
<feature type="signal peptide" evidence="1">
    <location>
        <begin position="1"/>
        <end position="21"/>
    </location>
</feature>
<evidence type="ECO:0008006" key="3">
    <source>
        <dbReference type="Google" id="ProtNLM"/>
    </source>
</evidence>
<evidence type="ECO:0000256" key="1">
    <source>
        <dbReference type="SAM" id="SignalP"/>
    </source>
</evidence>
<dbReference type="RefSeq" id="WP_011613611.1">
    <property type="nucleotide sequence ID" value="NC_008312.1"/>
</dbReference>
<dbReference type="HOGENOM" id="CLU_033093_0_0_3"/>
<dbReference type="STRING" id="203124.Tery_4287"/>
<reference evidence="2" key="1">
    <citation type="submission" date="2006-06" db="EMBL/GenBank/DDBJ databases">
        <title>Complete sequence of Trichodesmium erythraeum IMS101.</title>
        <authorList>
            <consortium name="US DOE Joint Genome Institute"/>
            <person name="Copeland A."/>
            <person name="Lucas S."/>
            <person name="Lapidus A."/>
            <person name="Barry K."/>
            <person name="Detter J.C."/>
            <person name="Glavina del Rio T."/>
            <person name="Hammon N."/>
            <person name="Israni S."/>
            <person name="Dalin E."/>
            <person name="Tice H."/>
            <person name="Pitluck S."/>
            <person name="Kiss H."/>
            <person name="Munk A.C."/>
            <person name="Brettin T."/>
            <person name="Bruce D."/>
            <person name="Han C."/>
            <person name="Tapia R."/>
            <person name="Gilna P."/>
            <person name="Schmutz J."/>
            <person name="Larimer F."/>
            <person name="Land M."/>
            <person name="Hauser L."/>
            <person name="Kyrpides N."/>
            <person name="Kim E."/>
            <person name="Richardson P."/>
        </authorList>
    </citation>
    <scope>NUCLEOTIDE SEQUENCE [LARGE SCALE GENOMIC DNA]</scope>
    <source>
        <strain evidence="2">IMS101</strain>
    </source>
</reference>
<dbReference type="Pfam" id="PF12006">
    <property type="entry name" value="DUF3500"/>
    <property type="match status" value="1"/>
</dbReference>
<dbReference type="KEGG" id="ter:Tery_4287"/>
<organism evidence="2">
    <name type="scientific">Trichodesmium erythraeum (strain IMS101)</name>
    <dbReference type="NCBI Taxonomy" id="203124"/>
    <lineage>
        <taxon>Bacteria</taxon>
        <taxon>Bacillati</taxon>
        <taxon>Cyanobacteriota</taxon>
        <taxon>Cyanophyceae</taxon>
        <taxon>Oscillatoriophycideae</taxon>
        <taxon>Oscillatoriales</taxon>
        <taxon>Microcoleaceae</taxon>
        <taxon>Trichodesmium</taxon>
    </lineage>
</organism>
<sequence>MGQLNKLFVMILLVLSLVSCSNNPGNEIKKALVAFLDLLSAEQKSKPLAPFSHKKRNGSDFLPDKSVKSEKKRLGLVMEQMNSKQKDRTLYSETDSMLSYSGSNMIKAANSFLGSLTRDQKSQAFAEFSHENRNDWAYLPDYFLPLSSPDKKRFGLAMKQMNSNQKKLVVNLLETALSAKGILTTENVRMLEKVIFSLNPKKPFFDPELYYVSIFGTPSKDKTWAWSFEGHHISINITLVNGHLLSVTPTFYGAVPTVVLKGEYKGFQVLKDSLMVLKDEENLVKEIAESLTDDQLKKAFIQEAPPKEIFSKISDLTKVDTNILDPRKGLKYSEMNLTQQEKIKDLIKVYIDKFRPELIKNLDNSPLTEIETLVFVWVGSLEKGKPHYYRLCTTNHLIEYDNFVDTNIDAPHVHTVWREFDGDFGEDLLKKHYQTYHH</sequence>
<protein>
    <recommendedName>
        <fullName evidence="3">DUF3500 domain-containing protein</fullName>
    </recommendedName>
</protein>
<gene>
    <name evidence="2" type="ordered locus">Tery_4287</name>
</gene>
<name>Q10WU1_TRIEI</name>
<proteinExistence type="predicted"/>
<dbReference type="EMBL" id="CP000393">
    <property type="protein sequence ID" value="ABG53283.1"/>
    <property type="molecule type" value="Genomic_DNA"/>
</dbReference>
<dbReference type="PANTHER" id="PTHR37489">
    <property type="entry name" value="DUF3500 DOMAIN-CONTAINING PROTEIN"/>
    <property type="match status" value="1"/>
</dbReference>
<feature type="chain" id="PRO_5004179901" description="DUF3500 domain-containing protein" evidence="1">
    <location>
        <begin position="22"/>
        <end position="438"/>
    </location>
</feature>
<dbReference type="InterPro" id="IPR021889">
    <property type="entry name" value="DUF3500"/>
</dbReference>
<dbReference type="PANTHER" id="PTHR37489:SF1">
    <property type="entry name" value="DUF3500 DOMAIN-CONTAINING PROTEIN"/>
    <property type="match status" value="1"/>
</dbReference>
<dbReference type="AlphaFoldDB" id="Q10WU1"/>